<dbReference type="Gene3D" id="3.30.70.1120">
    <property type="entry name" value="TT1725-like"/>
    <property type="match status" value="1"/>
</dbReference>
<dbReference type="Proteomes" id="UP000318521">
    <property type="component" value="Unassembled WGS sequence"/>
</dbReference>
<sequence length="93" mass="10554">MIIGALKCELFIYDAGSLKAKRAVVKSLVVRLGQRYNLSVAETAYQDLWQRTELSIVVVATTKKRCDQELQRALALIDADPESERTLTEIEWL</sequence>
<proteinExistence type="predicted"/>
<dbReference type="RefSeq" id="WP_143848894.1">
    <property type="nucleotide sequence ID" value="NZ_VLXZ01000006.1"/>
</dbReference>
<dbReference type="EMBL" id="VLXZ01000006">
    <property type="protein sequence ID" value="TSB46447.1"/>
    <property type="molecule type" value="Genomic_DNA"/>
</dbReference>
<dbReference type="AlphaFoldDB" id="A0A553ZYB8"/>
<keyword evidence="2" id="KW-1185">Reference proteome</keyword>
<protein>
    <submittedName>
        <fullName evidence="1">DUF503 family protein</fullName>
    </submittedName>
</protein>
<gene>
    <name evidence="1" type="ORF">FN960_11635</name>
</gene>
<dbReference type="PANTHER" id="PTHR36441">
    <property type="entry name" value="HYPOTHETICAL CYTOSOLIC PROTEIN"/>
    <property type="match status" value="1"/>
</dbReference>
<comment type="caution">
    <text evidence="1">The sequence shown here is derived from an EMBL/GenBank/DDBJ whole genome shotgun (WGS) entry which is preliminary data.</text>
</comment>
<dbReference type="Pfam" id="PF04456">
    <property type="entry name" value="DUF503"/>
    <property type="match status" value="1"/>
</dbReference>
<organism evidence="1 2">
    <name type="scientific">Alkalicoccobacillus porphyridii</name>
    <dbReference type="NCBI Taxonomy" id="2597270"/>
    <lineage>
        <taxon>Bacteria</taxon>
        <taxon>Bacillati</taxon>
        <taxon>Bacillota</taxon>
        <taxon>Bacilli</taxon>
        <taxon>Bacillales</taxon>
        <taxon>Bacillaceae</taxon>
        <taxon>Alkalicoccobacillus</taxon>
    </lineage>
</organism>
<dbReference type="OrthoDB" id="9809023at2"/>
<evidence type="ECO:0000313" key="2">
    <source>
        <dbReference type="Proteomes" id="UP000318521"/>
    </source>
</evidence>
<reference evidence="1 2" key="1">
    <citation type="submission" date="2019-07" db="EMBL/GenBank/DDBJ databases">
        <authorList>
            <person name="Park Y.J."/>
            <person name="Jeong S.E."/>
            <person name="Jung H.S."/>
        </authorList>
    </citation>
    <scope>NUCLEOTIDE SEQUENCE [LARGE SCALE GENOMIC DNA]</scope>
    <source>
        <strain evidence="2">P16(2019)</strain>
    </source>
</reference>
<name>A0A553ZYB8_9BACI</name>
<dbReference type="InterPro" id="IPR036746">
    <property type="entry name" value="TT1725-like_sf"/>
</dbReference>
<evidence type="ECO:0000313" key="1">
    <source>
        <dbReference type="EMBL" id="TSB46447.1"/>
    </source>
</evidence>
<accession>A0A553ZYB8</accession>
<dbReference type="PANTHER" id="PTHR36441:SF1">
    <property type="entry name" value="DUF503 DOMAIN-CONTAINING PROTEIN"/>
    <property type="match status" value="1"/>
</dbReference>
<dbReference type="SUPFAM" id="SSF103007">
    <property type="entry name" value="Hypothetical protein TT1725"/>
    <property type="match status" value="1"/>
</dbReference>
<dbReference type="InterPro" id="IPR007546">
    <property type="entry name" value="DUF503"/>
</dbReference>